<dbReference type="EMBL" id="FQXA01000011">
    <property type="protein sequence ID" value="SHH57510.1"/>
    <property type="molecule type" value="Genomic_DNA"/>
</dbReference>
<evidence type="ECO:0000313" key="2">
    <source>
        <dbReference type="Proteomes" id="UP000184000"/>
    </source>
</evidence>
<evidence type="ECO:0000313" key="1">
    <source>
        <dbReference type="EMBL" id="SHH57510.1"/>
    </source>
</evidence>
<sequence length="117" mass="13693">MAVIFDANVIVNAFKIIRLNQSELVNDDYAFDAIELIIVFVENQIFQKLDRSVCNFRIGDARILHNDRYAAIPHRIFSINRQSISVAATRRELSLGYNSIDMLEYHFQPRLWLTFND</sequence>
<name>A0A1M5U3R1_9GAMM</name>
<protein>
    <submittedName>
        <fullName evidence="1">Uncharacterized protein</fullName>
    </submittedName>
</protein>
<reference evidence="1 2" key="1">
    <citation type="submission" date="2016-11" db="EMBL/GenBank/DDBJ databases">
        <authorList>
            <person name="Jaros S."/>
            <person name="Januszkiewicz K."/>
            <person name="Wedrychowicz H."/>
        </authorList>
    </citation>
    <scope>NUCLEOTIDE SEQUENCE [LARGE SCALE GENOMIC DNA]</scope>
    <source>
        <strain evidence="1 2">DSM 18231</strain>
    </source>
</reference>
<proteinExistence type="predicted"/>
<dbReference type="Proteomes" id="UP000184000">
    <property type="component" value="Unassembled WGS sequence"/>
</dbReference>
<accession>A0A1M5U3R1</accession>
<gene>
    <name evidence="1" type="ORF">SAMN02744645_0078</name>
</gene>
<organism evidence="1 2">
    <name type="scientific">Stutzerimonas xanthomarina DSM 18231</name>
    <dbReference type="NCBI Taxonomy" id="1403346"/>
    <lineage>
        <taxon>Bacteria</taxon>
        <taxon>Pseudomonadati</taxon>
        <taxon>Pseudomonadota</taxon>
        <taxon>Gammaproteobacteria</taxon>
        <taxon>Pseudomonadales</taxon>
        <taxon>Pseudomonadaceae</taxon>
        <taxon>Stutzerimonas</taxon>
    </lineage>
</organism>
<dbReference type="AlphaFoldDB" id="A0A1M5U3R1"/>